<evidence type="ECO:0000313" key="1">
    <source>
        <dbReference type="EMBL" id="KAI1515336.1"/>
    </source>
</evidence>
<dbReference type="Proteomes" id="UP000249757">
    <property type="component" value="Unassembled WGS sequence"/>
</dbReference>
<accession>A0A2W1G8I0</accession>
<organism evidence="1 2">
    <name type="scientific">Pyrenophora tritici-repentis</name>
    <dbReference type="NCBI Taxonomy" id="45151"/>
    <lineage>
        <taxon>Eukaryota</taxon>
        <taxon>Fungi</taxon>
        <taxon>Dikarya</taxon>
        <taxon>Ascomycota</taxon>
        <taxon>Pezizomycotina</taxon>
        <taxon>Dothideomycetes</taxon>
        <taxon>Pleosporomycetidae</taxon>
        <taxon>Pleosporales</taxon>
        <taxon>Pleosporineae</taxon>
        <taxon>Pleosporaceae</taxon>
        <taxon>Pyrenophora</taxon>
    </lineage>
</organism>
<evidence type="ECO:0000313" key="2">
    <source>
        <dbReference type="Proteomes" id="UP000249757"/>
    </source>
</evidence>
<name>A0A2W1G8I0_9PLEO</name>
<proteinExistence type="predicted"/>
<gene>
    <name evidence="1" type="ORF">Ptr86124_005337</name>
</gene>
<dbReference type="OrthoDB" id="5413827at2759"/>
<dbReference type="EMBL" id="NRDI02000006">
    <property type="protein sequence ID" value="KAI1515336.1"/>
    <property type="molecule type" value="Genomic_DNA"/>
</dbReference>
<comment type="caution">
    <text evidence="1">The sequence shown here is derived from an EMBL/GenBank/DDBJ whole genome shotgun (WGS) entry which is preliminary data.</text>
</comment>
<protein>
    <submittedName>
        <fullName evidence="1">Uncharacterized protein</fullName>
    </submittedName>
</protein>
<reference evidence="2" key="1">
    <citation type="journal article" date="2022" name="Microb. Genom.">
        <title>A global pangenome for the wheat fungal pathogen Pyrenophora tritici-repentis and prediction of effector protein structural homology.</title>
        <authorList>
            <person name="Moolhuijzen P.M."/>
            <person name="See P.T."/>
            <person name="Shi G."/>
            <person name="Powell H.R."/>
            <person name="Cockram J."/>
            <person name="Jorgensen L.N."/>
            <person name="Benslimane H."/>
            <person name="Strelkov S.E."/>
            <person name="Turner J."/>
            <person name="Liu Z."/>
            <person name="Moffat C.S."/>
        </authorList>
    </citation>
    <scope>NUCLEOTIDE SEQUENCE [LARGE SCALE GENOMIC DNA]</scope>
</reference>
<dbReference type="AlphaFoldDB" id="A0A2W1G8I0"/>
<keyword evidence="2" id="KW-1185">Reference proteome</keyword>
<sequence>MPGLKNSQADITAISEHHRIATTTSSAELRIEIYHYTLGETTFYDVRYSDPILAANLKAYPVFLTTCSQIHTEARLIPFDHYEFYTPVVDLMVFCLRFTLIQREAIRFLCLSVPEGMLEFSASLWEERGYNFLTVLFPNLRKVVLDDEHLHGDYEDCVYYFKDALEMERKEWEAFVRWVRKDRKETMEVEIRLLIES</sequence>